<proteinExistence type="predicted"/>
<evidence type="ECO:0000313" key="3">
    <source>
        <dbReference type="Proteomes" id="UP000238322"/>
    </source>
</evidence>
<sequence length="2160" mass="242248">MIARKLLNHMTCLLQIGLTIMLWACYVPASQAQTKPEQPQVLEFQRVYVPENRSQEWPRSGFEFAPQMKLTDFEQLVTEFTQQQERQQQDLPANKITYRASLNERTLEGTAEFALSGQEEDNPRFVSLAGSNLFYFDQNERLEAMRSFWVGGAGKRQGVFLRDARNDFSLDWSYYVSSPSNDETRVDLNLAFAPQVDFYLTLPERYKVLLHDGIQLEPPKSDQAEVMPTQTWHFCPQWQGKLSFSLVTSDREFKLNEATATQASRYHVQNNACEVSSEITLHQPPQGALDLTIPSSLVVSRISVNGSEIDNLDIQETAGQDQQLRLPQSLFSMGETAKVVLQGSAPLTITNYSKIDLPLVFVSSQPTESHVVAVELDDGINLSYCMLKNAQQVAFLPHNSLGRSNLQFRLFDDTAKIGLQLFRPEHQIRFILVHKATVDDLTIRSESVVQVVDGGDAAEHIELQLLPGWHTESVALRSNNNDVRWEETTRDDQRVLRIENTSDASSFRIMLRRTRENDFGNLKLEDFRPFALVPGTGNQEWVSVKPESGFELQLEPEGLVARRGRSDVPPEIDEIFGAQWKTPAFEIQGRSDLRHLLRVNRTRATYKAVVDIQTHIQETSYQSLAEIRLEGNGLLPETLLISSTKPWPANTKWTTPELETVPWTAVTTTTGGSDDPTHRELSYIYELKPPSESTFPLILRGQFPSEDKAFQTPLLLSVSSAETGTLTLIASRRCQITADPVLLRKVYLANPTSPANTNIVRFEYRPSELRRLAASLDTLINCQWDEARPLPPIFASQALHAVSVENDGQRRMTSTWQVVTSPDTLASFTLPQGSQLTLVQWQGSPWSRWQERNGQIEVELPESATAVDLELQYAMDDGPIRFVQAVTPQFASAEFPTSTHEYRFALGNHLQHIVLPQMRWNQFGEHLRKCLWTGIWQSSFFAPGSHDSITDNDLHRWSGQSIWVVHQGSVLVLSIATLLTCLLVGWHFYPLATRGMTALLLVLVAVAPWLPEVLSPISSAAFLGITLGGIGGFLMLPSNRIADAYPTGSTIKATRSTIATNSLLLAVVLGLGFEGISQIQAEDAPATGKPAPYPVLIPIDNDRKPIGQAYLPQAFYERLIASTQQSDSELPRDIVEGIRYEISTIDSVQPASEIAITTYIEIFATSTSLSANDVRIPFDPQLGETIETALHNDSLLINAFDEDTAELVIPIKESGAHSIKIQSTLPVAAEDDAPLELHLDTPSDISTAVTIADSMKMGSPTIAFGDREVSVEASNIRQTIPLGPVSGFDLTWDSPALQSTFEFQEYDLLEYLEDDVQLRMRLKLTNRPQMLGPILLSVDSRLTLNMQQSLDWTAEVKSSSVASSTRTYSINLLEGLTQDDEIELRFTLEEAQQVGQLRFPNIRVLNGSLQRRWVAVAATSQLQVQSQAQSRVTVLSQDEFLREWNEPVPDFRFAVSVATVESLDWLISTRPIATRGNADLRYRIDLDADGYDFNIKAQIETYSGQPHQYVVEISPDCQVDSVQYLVDGLLRPIQWHYDTKSGELGIMLLTNISGLQELSIQGRKWLAADQKNLVVSPIKIREVHTENSRVQLYRDHTVLVRSSINPNLIPIQEESIDVTDLNNVPVGYWQVADASKPVVWQVLPNQVNIRGDILTVVNRVGGVWTMQWIGKLDIRSGSVGYLQWLVPPDITIDTDSVQGFEVTSWPLPDKSATVYQMIPRTSGPLKFEWRGKLEPTPGKRVSFSPLRLVGQPYISQWVAIPRQIDQQEVYGISQELRGTVIAGLWLTANTPPSYQLLQATRPEYHCEIIQRTHPTGQPVVSSIETTLHIDSHSDAYGVMQATVVPQGNGEVAIDLDPEIDVLAASVDFERQWQLERSSSESVILPLKSNSLPQVVEIAFRSHLTAGQRPQLQDVPRPRFAFPVRVQEKLRVSLPPDWEVENMSKIDQLAWNQNLVTTAFAMKDASRETQSAINANEIAHWNDLRMEQAFTALKQFQDLLRARGETPENTHQIITDLLGSNTAEVEAWPVSGKTNLRIANDSLSAASTRTDERFSYFSRKDIDQPIPIREAMVHRGSRWPMIISSLSSVMIIGLMFSNSPILVSIGKHTRDWMGRNPQICGILLGLFWWQFLPPNFVGLLLIVAVVWVSIPWRTSSLFGRA</sequence>
<evidence type="ECO:0000313" key="2">
    <source>
        <dbReference type="EMBL" id="PQO39800.1"/>
    </source>
</evidence>
<feature type="transmembrane region" description="Helical" evidence="1">
    <location>
        <begin position="2125"/>
        <end position="2149"/>
    </location>
</feature>
<feature type="transmembrane region" description="Helical" evidence="1">
    <location>
        <begin position="1017"/>
        <end position="1036"/>
    </location>
</feature>
<evidence type="ECO:0000256" key="1">
    <source>
        <dbReference type="SAM" id="Phobius"/>
    </source>
</evidence>
<feature type="transmembrane region" description="Helical" evidence="1">
    <location>
        <begin position="963"/>
        <end position="984"/>
    </location>
</feature>
<protein>
    <submittedName>
        <fullName evidence="2">Uncharacterized protein</fullName>
    </submittedName>
</protein>
<name>A0A2S8G670_9BACT</name>
<dbReference type="RefSeq" id="WP_105328237.1">
    <property type="nucleotide sequence ID" value="NZ_PUHY01000004.1"/>
</dbReference>
<keyword evidence="1" id="KW-0472">Membrane</keyword>
<gene>
    <name evidence="2" type="ORF">C5Y83_03395</name>
</gene>
<dbReference type="EMBL" id="PUHY01000004">
    <property type="protein sequence ID" value="PQO39800.1"/>
    <property type="molecule type" value="Genomic_DNA"/>
</dbReference>
<feature type="transmembrane region" description="Helical" evidence="1">
    <location>
        <begin position="1057"/>
        <end position="1076"/>
    </location>
</feature>
<dbReference type="Proteomes" id="UP000238322">
    <property type="component" value="Unassembled WGS sequence"/>
</dbReference>
<feature type="transmembrane region" description="Helical" evidence="1">
    <location>
        <begin position="991"/>
        <end position="1011"/>
    </location>
</feature>
<accession>A0A2S8G670</accession>
<comment type="caution">
    <text evidence="2">The sequence shown here is derived from an EMBL/GenBank/DDBJ whole genome shotgun (WGS) entry which is preliminary data.</text>
</comment>
<reference evidence="2 3" key="1">
    <citation type="submission" date="2018-02" db="EMBL/GenBank/DDBJ databases">
        <title>Comparative genomes isolates from brazilian mangrove.</title>
        <authorList>
            <person name="Araujo J.E."/>
            <person name="Taketani R.G."/>
            <person name="Silva M.C.P."/>
            <person name="Loureco M.V."/>
            <person name="Andreote F.D."/>
        </authorList>
    </citation>
    <scope>NUCLEOTIDE SEQUENCE [LARGE SCALE GENOMIC DNA]</scope>
    <source>
        <strain evidence="2 3">Hex-1 MGV</strain>
    </source>
</reference>
<feature type="transmembrane region" description="Helical" evidence="1">
    <location>
        <begin position="2078"/>
        <end position="2104"/>
    </location>
</feature>
<keyword evidence="1" id="KW-0812">Transmembrane</keyword>
<organism evidence="2 3">
    <name type="scientific">Blastopirellula marina</name>
    <dbReference type="NCBI Taxonomy" id="124"/>
    <lineage>
        <taxon>Bacteria</taxon>
        <taxon>Pseudomonadati</taxon>
        <taxon>Planctomycetota</taxon>
        <taxon>Planctomycetia</taxon>
        <taxon>Pirellulales</taxon>
        <taxon>Pirellulaceae</taxon>
        <taxon>Blastopirellula</taxon>
    </lineage>
</organism>
<dbReference type="OrthoDB" id="289862at2"/>
<keyword evidence="1" id="KW-1133">Transmembrane helix</keyword>